<dbReference type="AlphaFoldDB" id="A0A2D0N928"/>
<sequence>MKKLIIGLLAGALLLPVTQMQAGGGWPQPKGHGYFKLYEWWLVADQHFTDQGLIDPNITFGIFNTSFYAEYGLTDRLTVVLNVPLFSRNYFNNQVSFTTGEITMPGEAINSIGDTDFGFQFGLFSGKGWSASTILMLGIPLGVDAGGPGGILQTGDGEFNQYLRVDLGRGFGFGNVEAYANVYAGFNNRTNGFSDEYRFGIEAGVTFLNKKITALARLYGVESLKNGDLPAERSNSTSIFANNSEHLTISPSIAYNINEKWGVSASLGKAISGEIIFANTSYSVGVFMKLGN</sequence>
<keyword evidence="1" id="KW-0732">Signal</keyword>
<keyword evidence="3" id="KW-1185">Reference proteome</keyword>
<gene>
    <name evidence="2" type="ORF">CRP01_20450</name>
</gene>
<comment type="caution">
    <text evidence="2">The sequence shown here is derived from an EMBL/GenBank/DDBJ whole genome shotgun (WGS) entry which is preliminary data.</text>
</comment>
<evidence type="ECO:0008006" key="4">
    <source>
        <dbReference type="Google" id="ProtNLM"/>
    </source>
</evidence>
<name>A0A2D0N928_FLAN2</name>
<evidence type="ECO:0000313" key="3">
    <source>
        <dbReference type="Proteomes" id="UP000223913"/>
    </source>
</evidence>
<evidence type="ECO:0000313" key="2">
    <source>
        <dbReference type="EMBL" id="PHN04880.1"/>
    </source>
</evidence>
<dbReference type="RefSeq" id="WP_099151939.1">
    <property type="nucleotide sequence ID" value="NZ_PDUD01000024.1"/>
</dbReference>
<dbReference type="Proteomes" id="UP000223913">
    <property type="component" value="Unassembled WGS sequence"/>
</dbReference>
<proteinExistence type="predicted"/>
<accession>A0A2D0N928</accession>
<dbReference type="OrthoDB" id="9782650at2"/>
<organism evidence="2 3">
    <name type="scientific">Flavilitoribacter nigricans (strain ATCC 23147 / DSM 23189 / NBRC 102662 / NCIMB 1420 / SS-2)</name>
    <name type="common">Lewinella nigricans</name>
    <dbReference type="NCBI Taxonomy" id="1122177"/>
    <lineage>
        <taxon>Bacteria</taxon>
        <taxon>Pseudomonadati</taxon>
        <taxon>Bacteroidota</taxon>
        <taxon>Saprospiria</taxon>
        <taxon>Saprospirales</taxon>
        <taxon>Lewinellaceae</taxon>
        <taxon>Flavilitoribacter</taxon>
    </lineage>
</organism>
<protein>
    <recommendedName>
        <fullName evidence="4">Transporter</fullName>
    </recommendedName>
</protein>
<feature type="chain" id="PRO_5013379456" description="Transporter" evidence="1">
    <location>
        <begin position="23"/>
        <end position="292"/>
    </location>
</feature>
<dbReference type="EMBL" id="PDUD01000024">
    <property type="protein sequence ID" value="PHN04880.1"/>
    <property type="molecule type" value="Genomic_DNA"/>
</dbReference>
<feature type="signal peptide" evidence="1">
    <location>
        <begin position="1"/>
        <end position="22"/>
    </location>
</feature>
<reference evidence="2 3" key="1">
    <citation type="submission" date="2017-10" db="EMBL/GenBank/DDBJ databases">
        <title>The draft genome sequence of Lewinella nigricans NBRC 102662.</title>
        <authorList>
            <person name="Wang K."/>
        </authorList>
    </citation>
    <scope>NUCLEOTIDE SEQUENCE [LARGE SCALE GENOMIC DNA]</scope>
    <source>
        <strain evidence="2 3">NBRC 102662</strain>
    </source>
</reference>
<evidence type="ECO:0000256" key="1">
    <source>
        <dbReference type="SAM" id="SignalP"/>
    </source>
</evidence>